<sequence length="96" mass="10474">MNESTPRSSQAEKSSKWCANHLINFKAMSRALSIRSHLERYLVKTLGLNRPSQLPSCLGVDGSRVSDPNEATIKIHKCLASGYFAQAAKTASDGTH</sequence>
<gene>
    <name evidence="1" type="ORF">KI688_007836</name>
</gene>
<dbReference type="Proteomes" id="UP000707451">
    <property type="component" value="Unassembled WGS sequence"/>
</dbReference>
<keyword evidence="2" id="KW-1185">Reference proteome</keyword>
<dbReference type="OrthoDB" id="10253254at2759"/>
<evidence type="ECO:0000313" key="2">
    <source>
        <dbReference type="Proteomes" id="UP000707451"/>
    </source>
</evidence>
<dbReference type="EMBL" id="JAHRHY010000027">
    <property type="protein sequence ID" value="KAG9061006.1"/>
    <property type="molecule type" value="Genomic_DNA"/>
</dbReference>
<name>A0A9P7XK96_9FUNG</name>
<accession>A0A9P7XK96</accession>
<reference evidence="1" key="1">
    <citation type="submission" date="2021-06" db="EMBL/GenBank/DDBJ databases">
        <title>Genome Sequence of Mortierella hyaline Strain SCG-10, a Cold-Adapted, Nitrate-Reducing Fungus Isolated from Soil in Minnesota, USA.</title>
        <authorList>
            <person name="Aldossari N."/>
        </authorList>
    </citation>
    <scope>NUCLEOTIDE SEQUENCE</scope>
    <source>
        <strain evidence="1">SCG-10</strain>
    </source>
</reference>
<dbReference type="AlphaFoldDB" id="A0A9P7XK96"/>
<protein>
    <submittedName>
        <fullName evidence="1">Uncharacterized protein</fullName>
    </submittedName>
</protein>
<proteinExistence type="predicted"/>
<comment type="caution">
    <text evidence="1">The sequence shown here is derived from an EMBL/GenBank/DDBJ whole genome shotgun (WGS) entry which is preliminary data.</text>
</comment>
<evidence type="ECO:0000313" key="1">
    <source>
        <dbReference type="EMBL" id="KAG9061006.1"/>
    </source>
</evidence>
<organism evidence="1 2">
    <name type="scientific">Linnemannia hyalina</name>
    <dbReference type="NCBI Taxonomy" id="64524"/>
    <lineage>
        <taxon>Eukaryota</taxon>
        <taxon>Fungi</taxon>
        <taxon>Fungi incertae sedis</taxon>
        <taxon>Mucoromycota</taxon>
        <taxon>Mortierellomycotina</taxon>
        <taxon>Mortierellomycetes</taxon>
        <taxon>Mortierellales</taxon>
        <taxon>Mortierellaceae</taxon>
        <taxon>Linnemannia</taxon>
    </lineage>
</organism>